<dbReference type="PROSITE" id="PS50404">
    <property type="entry name" value="GST_NTER"/>
    <property type="match status" value="1"/>
</dbReference>
<dbReference type="InterPro" id="IPR010987">
    <property type="entry name" value="Glutathione-S-Trfase_C-like"/>
</dbReference>
<keyword evidence="4" id="KW-1185">Reference proteome</keyword>
<dbReference type="RefSeq" id="WP_395135705.1">
    <property type="nucleotide sequence ID" value="NZ_JBIMPR010000020.1"/>
</dbReference>
<feature type="domain" description="GST N-terminal" evidence="1">
    <location>
        <begin position="1"/>
        <end position="83"/>
    </location>
</feature>
<evidence type="ECO:0000313" key="3">
    <source>
        <dbReference type="EMBL" id="MFH5776688.1"/>
    </source>
</evidence>
<sequence length="197" mass="21817">MLTLYHAPQSRSNTIISLLYELDVMDRIRVRTVTIPRQDGSGGRDPANPHPEGKVPYLVNGDDHLRERGAIIVYLTDLFPEAGLAPLPGDPKRGEYLSWLFWYQGVLEPVAVLQFAGLSHPALQATFRDYPTALEQLDKTLTRQPWLLGDKFSAADLLVASPFIFFGDVMPSTPAITEWAGRIQSRPSQALAAAFDG</sequence>
<feature type="domain" description="GST C-terminal" evidence="2">
    <location>
        <begin position="89"/>
        <end position="197"/>
    </location>
</feature>
<gene>
    <name evidence="3" type="ORF">ACHFJ0_20785</name>
</gene>
<dbReference type="EMBL" id="JBIMPR010000020">
    <property type="protein sequence ID" value="MFH5776688.1"/>
    <property type="molecule type" value="Genomic_DNA"/>
</dbReference>
<protein>
    <submittedName>
        <fullName evidence="3">Glutathione S-transferase family protein</fullName>
    </submittedName>
</protein>
<organism evidence="3 4">
    <name type="scientific">Paracoccus broussonetiae subsp. drimophilus</name>
    <dbReference type="NCBI Taxonomy" id="3373869"/>
    <lineage>
        <taxon>Bacteria</taxon>
        <taxon>Pseudomonadati</taxon>
        <taxon>Pseudomonadota</taxon>
        <taxon>Alphaproteobacteria</taxon>
        <taxon>Rhodobacterales</taxon>
        <taxon>Paracoccaceae</taxon>
        <taxon>Paracoccus</taxon>
        <taxon>Paracoccus broussonetiae</taxon>
    </lineage>
</organism>
<dbReference type="Gene3D" id="1.20.1050.10">
    <property type="match status" value="1"/>
</dbReference>
<dbReference type="SUPFAM" id="SSF52833">
    <property type="entry name" value="Thioredoxin-like"/>
    <property type="match status" value="1"/>
</dbReference>
<dbReference type="Pfam" id="PF13417">
    <property type="entry name" value="GST_N_3"/>
    <property type="match status" value="1"/>
</dbReference>
<dbReference type="InterPro" id="IPR036249">
    <property type="entry name" value="Thioredoxin-like_sf"/>
</dbReference>
<name>A0ABW7LQT9_9RHOB</name>
<accession>A0ABW7LQT9</accession>
<dbReference type="PANTHER" id="PTHR44051">
    <property type="entry name" value="GLUTATHIONE S-TRANSFERASE-RELATED"/>
    <property type="match status" value="1"/>
</dbReference>
<reference evidence="3 4" key="1">
    <citation type="submission" date="2024-10" db="EMBL/GenBank/DDBJ databases">
        <title>Paracoccus drimophilus sp. nov., a novel bacterium from corn roots in Hunan.</title>
        <authorList>
            <person name="Li X."/>
        </authorList>
    </citation>
    <scope>NUCLEOTIDE SEQUENCE [LARGE SCALE GENOMIC DNA]</scope>
    <source>
        <strain evidence="3 4">NGMCC 1.201697</strain>
    </source>
</reference>
<dbReference type="PANTHER" id="PTHR44051:SF21">
    <property type="entry name" value="GLUTATHIONE S-TRANSFERASE FAMILY PROTEIN"/>
    <property type="match status" value="1"/>
</dbReference>
<evidence type="ECO:0000313" key="4">
    <source>
        <dbReference type="Proteomes" id="UP001609376"/>
    </source>
</evidence>
<dbReference type="Proteomes" id="UP001609376">
    <property type="component" value="Unassembled WGS sequence"/>
</dbReference>
<dbReference type="SUPFAM" id="SSF47616">
    <property type="entry name" value="GST C-terminal domain-like"/>
    <property type="match status" value="1"/>
</dbReference>
<evidence type="ECO:0000259" key="2">
    <source>
        <dbReference type="PROSITE" id="PS50405"/>
    </source>
</evidence>
<comment type="caution">
    <text evidence="3">The sequence shown here is derived from an EMBL/GenBank/DDBJ whole genome shotgun (WGS) entry which is preliminary data.</text>
</comment>
<dbReference type="InterPro" id="IPR036282">
    <property type="entry name" value="Glutathione-S-Trfase_C_sf"/>
</dbReference>
<dbReference type="InterPro" id="IPR004045">
    <property type="entry name" value="Glutathione_S-Trfase_N"/>
</dbReference>
<dbReference type="CDD" id="cd03207">
    <property type="entry name" value="GST_C_8"/>
    <property type="match status" value="1"/>
</dbReference>
<evidence type="ECO:0000259" key="1">
    <source>
        <dbReference type="PROSITE" id="PS50404"/>
    </source>
</evidence>
<dbReference type="PROSITE" id="PS50405">
    <property type="entry name" value="GST_CTER"/>
    <property type="match status" value="1"/>
</dbReference>
<proteinExistence type="predicted"/>
<dbReference type="Gene3D" id="3.40.30.10">
    <property type="entry name" value="Glutaredoxin"/>
    <property type="match status" value="1"/>
</dbReference>
<dbReference type="Pfam" id="PF13410">
    <property type="entry name" value="GST_C_2"/>
    <property type="match status" value="1"/>
</dbReference>